<dbReference type="AlphaFoldDB" id="A0A645GD74"/>
<gene>
    <name evidence="1" type="ORF">SDC9_172266</name>
</gene>
<reference evidence="1" key="1">
    <citation type="submission" date="2019-08" db="EMBL/GenBank/DDBJ databases">
        <authorList>
            <person name="Kucharzyk K."/>
            <person name="Murdoch R.W."/>
            <person name="Higgins S."/>
            <person name="Loffler F."/>
        </authorList>
    </citation>
    <scope>NUCLEOTIDE SEQUENCE</scope>
</reference>
<proteinExistence type="predicted"/>
<sequence>MTSVKQIAAIFDEDINVNPSIIQYVTIIS</sequence>
<name>A0A645GD74_9ZZZZ</name>
<organism evidence="1">
    <name type="scientific">bioreactor metagenome</name>
    <dbReference type="NCBI Taxonomy" id="1076179"/>
    <lineage>
        <taxon>unclassified sequences</taxon>
        <taxon>metagenomes</taxon>
        <taxon>ecological metagenomes</taxon>
    </lineage>
</organism>
<evidence type="ECO:0000313" key="1">
    <source>
        <dbReference type="EMBL" id="MPN24861.1"/>
    </source>
</evidence>
<protein>
    <submittedName>
        <fullName evidence="1">Uncharacterized protein</fullName>
    </submittedName>
</protein>
<comment type="caution">
    <text evidence="1">The sequence shown here is derived from an EMBL/GenBank/DDBJ whole genome shotgun (WGS) entry which is preliminary data.</text>
</comment>
<accession>A0A645GD74</accession>
<dbReference type="EMBL" id="VSSQ01073853">
    <property type="protein sequence ID" value="MPN24861.1"/>
    <property type="molecule type" value="Genomic_DNA"/>
</dbReference>